<sequence length="59" mass="7010">MDRILQKFDFDVANLLDQAAHRLNLTNGARRFYVIDGTVILTVEDLIEWAKTYYKNRYT</sequence>
<dbReference type="Proteomes" id="UP000663866">
    <property type="component" value="Unassembled WGS sequence"/>
</dbReference>
<protein>
    <submittedName>
        <fullName evidence="1">Uncharacterized protein</fullName>
    </submittedName>
</protein>
<keyword evidence="2" id="KW-1185">Reference proteome</keyword>
<comment type="caution">
    <text evidence="1">The sequence shown here is derived from an EMBL/GenBank/DDBJ whole genome shotgun (WGS) entry which is preliminary data.</text>
</comment>
<accession>A0A820YEY2</accession>
<evidence type="ECO:0000313" key="1">
    <source>
        <dbReference type="EMBL" id="CAF4546970.1"/>
    </source>
</evidence>
<organism evidence="1 2">
    <name type="scientific">Rotaria magnacalcarata</name>
    <dbReference type="NCBI Taxonomy" id="392030"/>
    <lineage>
        <taxon>Eukaryota</taxon>
        <taxon>Metazoa</taxon>
        <taxon>Spiralia</taxon>
        <taxon>Gnathifera</taxon>
        <taxon>Rotifera</taxon>
        <taxon>Eurotatoria</taxon>
        <taxon>Bdelloidea</taxon>
        <taxon>Philodinida</taxon>
        <taxon>Philodinidae</taxon>
        <taxon>Rotaria</taxon>
    </lineage>
</organism>
<gene>
    <name evidence="1" type="ORF">OVN521_LOCUS43035</name>
</gene>
<reference evidence="1" key="1">
    <citation type="submission" date="2021-02" db="EMBL/GenBank/DDBJ databases">
        <authorList>
            <person name="Nowell W R."/>
        </authorList>
    </citation>
    <scope>NUCLEOTIDE SEQUENCE</scope>
</reference>
<name>A0A820YEY2_9BILA</name>
<evidence type="ECO:0000313" key="2">
    <source>
        <dbReference type="Proteomes" id="UP000663866"/>
    </source>
</evidence>
<feature type="non-terminal residue" evidence="1">
    <location>
        <position position="1"/>
    </location>
</feature>
<dbReference type="AlphaFoldDB" id="A0A820YEY2"/>
<dbReference type="EMBL" id="CAJOBG010060458">
    <property type="protein sequence ID" value="CAF4546970.1"/>
    <property type="molecule type" value="Genomic_DNA"/>
</dbReference>
<proteinExistence type="predicted"/>